<comment type="similarity">
    <text evidence="5">Belongs to the cysteine-rich repeat secretory protein family.</text>
</comment>
<dbReference type="InterPro" id="IPR038408">
    <property type="entry name" value="GNK2_sf"/>
</dbReference>
<evidence type="ECO:0000313" key="8">
    <source>
        <dbReference type="Proteomes" id="UP001163823"/>
    </source>
</evidence>
<dbReference type="PANTHER" id="PTHR32411:SF43">
    <property type="entry name" value="CYSTEINE-RICH REPEAT SECRETORY PROTEIN 38"/>
    <property type="match status" value="1"/>
</dbReference>
<dbReference type="AlphaFoldDB" id="A0AAD7QIS3"/>
<dbReference type="Gene3D" id="3.30.430.20">
    <property type="entry name" value="Gnk2 domain, C-X8-C-X2-C motif"/>
    <property type="match status" value="2"/>
</dbReference>
<evidence type="ECO:0000256" key="2">
    <source>
        <dbReference type="ARBA" id="ARBA00022525"/>
    </source>
</evidence>
<accession>A0AAD7QIS3</accession>
<evidence type="ECO:0000256" key="3">
    <source>
        <dbReference type="ARBA" id="ARBA00022729"/>
    </source>
</evidence>
<evidence type="ECO:0000256" key="5">
    <source>
        <dbReference type="ARBA" id="ARBA00038515"/>
    </source>
</evidence>
<dbReference type="PANTHER" id="PTHR32411">
    <property type="entry name" value="CYSTEINE-RICH REPEAT SECRETORY PROTEIN 38-RELATED"/>
    <property type="match status" value="1"/>
</dbReference>
<evidence type="ECO:0000256" key="1">
    <source>
        <dbReference type="ARBA" id="ARBA00004613"/>
    </source>
</evidence>
<keyword evidence="4" id="KW-0677">Repeat</keyword>
<dbReference type="GO" id="GO:0005576">
    <property type="term" value="C:extracellular region"/>
    <property type="evidence" value="ECO:0007669"/>
    <property type="project" value="UniProtKB-SubCell"/>
</dbReference>
<keyword evidence="2" id="KW-0964">Secreted</keyword>
<dbReference type="InterPro" id="IPR002902">
    <property type="entry name" value="GNK2"/>
</dbReference>
<dbReference type="InterPro" id="IPR050581">
    <property type="entry name" value="CRR_secretory_protein"/>
</dbReference>
<comment type="caution">
    <text evidence="7">The sequence shown here is derived from an EMBL/GenBank/DDBJ whole genome shotgun (WGS) entry which is preliminary data.</text>
</comment>
<dbReference type="PROSITE" id="PS51473">
    <property type="entry name" value="GNK2"/>
    <property type="match status" value="2"/>
</dbReference>
<keyword evidence="8" id="KW-1185">Reference proteome</keyword>
<evidence type="ECO:0000259" key="6">
    <source>
        <dbReference type="PROSITE" id="PS51473"/>
    </source>
</evidence>
<feature type="domain" description="Gnk2-homologous" evidence="6">
    <location>
        <begin position="51"/>
        <end position="155"/>
    </location>
</feature>
<dbReference type="KEGG" id="qsa:O6P43_001394"/>
<protein>
    <submittedName>
        <fullName evidence="7">Cysteine-rich repeat secretory protein</fullName>
    </submittedName>
</protein>
<sequence length="289" mass="31942">MQVGFHKISELPIKSIHPNSKMLKMKTMPLMISLTLPLLCLPSFLSADDYTLSKYSCFNSETYANGSDFATNVNELLASLSSTLVPPTGFGEGSVGQDENLVFGFGLCRGDIVSTSDCNTCLDMAITEIRTSCPNKRGAIYWTDLCLIKYSDVYFFEEIDDTNIYNVINGTLVPYPKTFDTQVNEFLSLLSTQFAPANPIYYASGQININTSTTLYGFVQCTGDLSPTNCTSCLDFIRSKFLEDRLGTRGARIGCGSCVLRYELYHIIFGARAIHNMVSNNNGLSYVTK</sequence>
<dbReference type="Pfam" id="PF01657">
    <property type="entry name" value="Stress-antifung"/>
    <property type="match status" value="2"/>
</dbReference>
<dbReference type="EMBL" id="JARAOO010000001">
    <property type="protein sequence ID" value="KAJ7982249.1"/>
    <property type="molecule type" value="Genomic_DNA"/>
</dbReference>
<keyword evidence="3" id="KW-0732">Signal</keyword>
<proteinExistence type="inferred from homology"/>
<feature type="domain" description="Gnk2-homologous" evidence="6">
    <location>
        <begin position="161"/>
        <end position="267"/>
    </location>
</feature>
<name>A0AAD7QIS3_QUISA</name>
<evidence type="ECO:0000313" key="7">
    <source>
        <dbReference type="EMBL" id="KAJ7982249.1"/>
    </source>
</evidence>
<reference evidence="7 8" key="1">
    <citation type="journal article" date="2023" name="Science">
        <title>Elucidation of the pathway for biosynthesis of saponin adjuvants from the soapbark tree.</title>
        <authorList>
            <person name="Reed J."/>
            <person name="Orme A."/>
            <person name="El-Demerdash A."/>
            <person name="Owen C."/>
            <person name="Martin L.B.B."/>
            <person name="Misra R.C."/>
            <person name="Kikuchi S."/>
            <person name="Rejzek M."/>
            <person name="Martin A.C."/>
            <person name="Harkess A."/>
            <person name="Leebens-Mack J."/>
            <person name="Louveau T."/>
            <person name="Stephenson M.J."/>
            <person name="Osbourn A."/>
        </authorList>
    </citation>
    <scope>NUCLEOTIDE SEQUENCE [LARGE SCALE GENOMIC DNA]</scope>
    <source>
        <strain evidence="7">S10</strain>
    </source>
</reference>
<evidence type="ECO:0000256" key="4">
    <source>
        <dbReference type="ARBA" id="ARBA00022737"/>
    </source>
</evidence>
<dbReference type="CDD" id="cd23509">
    <property type="entry name" value="Gnk2-like"/>
    <property type="match status" value="2"/>
</dbReference>
<organism evidence="7 8">
    <name type="scientific">Quillaja saponaria</name>
    <name type="common">Soap bark tree</name>
    <dbReference type="NCBI Taxonomy" id="32244"/>
    <lineage>
        <taxon>Eukaryota</taxon>
        <taxon>Viridiplantae</taxon>
        <taxon>Streptophyta</taxon>
        <taxon>Embryophyta</taxon>
        <taxon>Tracheophyta</taxon>
        <taxon>Spermatophyta</taxon>
        <taxon>Magnoliopsida</taxon>
        <taxon>eudicotyledons</taxon>
        <taxon>Gunneridae</taxon>
        <taxon>Pentapetalae</taxon>
        <taxon>rosids</taxon>
        <taxon>fabids</taxon>
        <taxon>Fabales</taxon>
        <taxon>Quillajaceae</taxon>
        <taxon>Quillaja</taxon>
    </lineage>
</organism>
<dbReference type="Proteomes" id="UP001163823">
    <property type="component" value="Chromosome 1"/>
</dbReference>
<gene>
    <name evidence="7" type="ORF">O6P43_001394</name>
</gene>
<comment type="subcellular location">
    <subcellularLocation>
        <location evidence="1">Secreted</location>
    </subcellularLocation>
</comment>